<dbReference type="EMBL" id="SOGJ01000012">
    <property type="protein sequence ID" value="TFC99801.1"/>
    <property type="molecule type" value="Genomic_DNA"/>
</dbReference>
<evidence type="ECO:0000313" key="2">
    <source>
        <dbReference type="EMBL" id="TFC99801.1"/>
    </source>
</evidence>
<reference evidence="2 3" key="1">
    <citation type="submission" date="2019-03" db="EMBL/GenBank/DDBJ databases">
        <title>Genomics of glacier-inhabiting Cryobacterium strains.</title>
        <authorList>
            <person name="Liu Q."/>
            <person name="Xin Y.-H."/>
        </authorList>
    </citation>
    <scope>NUCLEOTIDE SEQUENCE [LARGE SCALE GENOMIC DNA]</scope>
    <source>
        <strain evidence="2 3">TMT4-23</strain>
    </source>
</reference>
<feature type="region of interest" description="Disordered" evidence="1">
    <location>
        <begin position="139"/>
        <end position="158"/>
    </location>
</feature>
<evidence type="ECO:0000313" key="3">
    <source>
        <dbReference type="Proteomes" id="UP000298355"/>
    </source>
</evidence>
<sequence length="158" mass="17386">MTPHGTPTGYDEGCRGANCAHHHTPLMTCTEAKTRYAGDWEYMRAVDNGTATTEKASYAKPKVARLVAETAKEKAVRPVKVKAAPKPRKSRARPGGRIAKPIKHGTRYGADKGCKEDCPNAEAGGPSCQAVRRARQTAYWRAQQDHDVTPRHQKVTYE</sequence>
<name>A0ABY2J4E0_9MICO</name>
<proteinExistence type="predicted"/>
<gene>
    <name evidence="2" type="ORF">E3O65_05350</name>
</gene>
<organism evidence="2 3">
    <name type="scientific">Cryobacterium breve</name>
    <dbReference type="NCBI Taxonomy" id="1259258"/>
    <lineage>
        <taxon>Bacteria</taxon>
        <taxon>Bacillati</taxon>
        <taxon>Actinomycetota</taxon>
        <taxon>Actinomycetes</taxon>
        <taxon>Micrococcales</taxon>
        <taxon>Microbacteriaceae</taxon>
        <taxon>Cryobacterium</taxon>
    </lineage>
</organism>
<accession>A0ABY2J4E0</accession>
<evidence type="ECO:0000256" key="1">
    <source>
        <dbReference type="SAM" id="MobiDB-lite"/>
    </source>
</evidence>
<dbReference type="RefSeq" id="WP_134362706.1">
    <property type="nucleotide sequence ID" value="NZ_SOGJ01000012.1"/>
</dbReference>
<keyword evidence="3" id="KW-1185">Reference proteome</keyword>
<comment type="caution">
    <text evidence="2">The sequence shown here is derived from an EMBL/GenBank/DDBJ whole genome shotgun (WGS) entry which is preliminary data.</text>
</comment>
<protein>
    <recommendedName>
        <fullName evidence="4">HNH endonuclease</fullName>
    </recommendedName>
</protein>
<feature type="compositionally biased region" description="Basic and acidic residues" evidence="1">
    <location>
        <begin position="143"/>
        <end position="158"/>
    </location>
</feature>
<feature type="region of interest" description="Disordered" evidence="1">
    <location>
        <begin position="77"/>
        <end position="110"/>
    </location>
</feature>
<feature type="compositionally biased region" description="Basic residues" evidence="1">
    <location>
        <begin position="77"/>
        <end position="106"/>
    </location>
</feature>
<dbReference type="Proteomes" id="UP000298355">
    <property type="component" value="Unassembled WGS sequence"/>
</dbReference>
<evidence type="ECO:0008006" key="4">
    <source>
        <dbReference type="Google" id="ProtNLM"/>
    </source>
</evidence>